<dbReference type="InterPro" id="IPR001509">
    <property type="entry name" value="Epimerase_deHydtase"/>
</dbReference>
<dbReference type="InterPro" id="IPR050425">
    <property type="entry name" value="NAD(P)_dehydrat-like"/>
</dbReference>
<sequence>MSKSELILVTGASGFIGSHVVVQLLEAGYRVRGTARGAKTDVLRSAFTNPNFESTAIDDITTSDFTSALQGVDAVIHVASPLAGRESPEVTLNSAVEGTLNILRQAVKAGVSNVVLTSSWATTIDPGSSSFTGVTFTEKDWGKITKEQLFNPELNALAVYCGTKILAEHAAWEFARANSELDLATINPPFVYGRPVPGVASGSGINSLGTNGLLYQLIAGEPGRPLPPQIPPFYCHVQDVARAHVLALRLPKLPSGSDVEEKRFLVAGPATMLYADAVKTLLEERPALKNRFPTRENAPPLPGPLSTVDTTRAKEVLGMREYRGAKDTLLETIDVLLEVEKTWQ</sequence>
<reference evidence="4 5" key="1">
    <citation type="journal article" date="2021" name="Environ. Microbiol.">
        <title>Gene family expansions and transcriptome signatures uncover fungal adaptations to wood decay.</title>
        <authorList>
            <person name="Hage H."/>
            <person name="Miyauchi S."/>
            <person name="Viragh M."/>
            <person name="Drula E."/>
            <person name="Min B."/>
            <person name="Chaduli D."/>
            <person name="Navarro D."/>
            <person name="Favel A."/>
            <person name="Norest M."/>
            <person name="Lesage-Meessen L."/>
            <person name="Balint B."/>
            <person name="Merenyi Z."/>
            <person name="de Eugenio L."/>
            <person name="Morin E."/>
            <person name="Martinez A.T."/>
            <person name="Baldrian P."/>
            <person name="Stursova M."/>
            <person name="Martinez M.J."/>
            <person name="Novotny C."/>
            <person name="Magnuson J.K."/>
            <person name="Spatafora J.W."/>
            <person name="Maurice S."/>
            <person name="Pangilinan J."/>
            <person name="Andreopoulos W."/>
            <person name="LaButti K."/>
            <person name="Hundley H."/>
            <person name="Na H."/>
            <person name="Kuo A."/>
            <person name="Barry K."/>
            <person name="Lipzen A."/>
            <person name="Henrissat B."/>
            <person name="Riley R."/>
            <person name="Ahrendt S."/>
            <person name="Nagy L.G."/>
            <person name="Grigoriev I.V."/>
            <person name="Martin F."/>
            <person name="Rosso M.N."/>
        </authorList>
    </citation>
    <scope>NUCLEOTIDE SEQUENCE [LARGE SCALE GENOMIC DNA]</scope>
    <source>
        <strain evidence="4 5">CIRM-BRFM 1785</strain>
    </source>
</reference>
<comment type="caution">
    <text evidence="4">The sequence shown here is derived from an EMBL/GenBank/DDBJ whole genome shotgun (WGS) entry which is preliminary data.</text>
</comment>
<keyword evidence="5" id="KW-1185">Reference proteome</keyword>
<name>A0ABQ8JXU5_9APHY</name>
<dbReference type="PANTHER" id="PTHR10366">
    <property type="entry name" value="NAD DEPENDENT EPIMERASE/DEHYDRATASE"/>
    <property type="match status" value="1"/>
</dbReference>
<protein>
    <submittedName>
        <fullName evidence="4">NAD-P-binding protein</fullName>
    </submittedName>
</protein>
<gene>
    <name evidence="4" type="ORF">C8Q71DRAFT_799869</name>
</gene>
<dbReference type="PANTHER" id="PTHR10366:SF564">
    <property type="entry name" value="STEROL-4-ALPHA-CARBOXYLATE 3-DEHYDROGENASE, DECARBOXYLATING"/>
    <property type="match status" value="1"/>
</dbReference>
<accession>A0ABQ8JXU5</accession>
<comment type="similarity">
    <text evidence="2">Belongs to the NAD(P)-dependent epimerase/dehydratase family. Dihydroflavonol-4-reductase subfamily.</text>
</comment>
<dbReference type="SUPFAM" id="SSF51735">
    <property type="entry name" value="NAD(P)-binding Rossmann-fold domains"/>
    <property type="match status" value="1"/>
</dbReference>
<evidence type="ECO:0000313" key="4">
    <source>
        <dbReference type="EMBL" id="KAH9829046.1"/>
    </source>
</evidence>
<evidence type="ECO:0000256" key="1">
    <source>
        <dbReference type="ARBA" id="ARBA00023002"/>
    </source>
</evidence>
<dbReference type="Pfam" id="PF01370">
    <property type="entry name" value="Epimerase"/>
    <property type="match status" value="1"/>
</dbReference>
<keyword evidence="1" id="KW-0560">Oxidoreductase</keyword>
<dbReference type="EMBL" id="JADCUA010000044">
    <property type="protein sequence ID" value="KAH9829046.1"/>
    <property type="molecule type" value="Genomic_DNA"/>
</dbReference>
<organism evidence="4 5">
    <name type="scientific">Rhodofomes roseus</name>
    <dbReference type="NCBI Taxonomy" id="34475"/>
    <lineage>
        <taxon>Eukaryota</taxon>
        <taxon>Fungi</taxon>
        <taxon>Dikarya</taxon>
        <taxon>Basidiomycota</taxon>
        <taxon>Agaricomycotina</taxon>
        <taxon>Agaricomycetes</taxon>
        <taxon>Polyporales</taxon>
        <taxon>Rhodofomes</taxon>
    </lineage>
</organism>
<dbReference type="RefSeq" id="XP_047772578.1">
    <property type="nucleotide sequence ID" value="XM_047925926.1"/>
</dbReference>
<proteinExistence type="inferred from homology"/>
<dbReference type="InterPro" id="IPR036291">
    <property type="entry name" value="NAD(P)-bd_dom_sf"/>
</dbReference>
<evidence type="ECO:0000313" key="5">
    <source>
        <dbReference type="Proteomes" id="UP000814176"/>
    </source>
</evidence>
<evidence type="ECO:0000256" key="2">
    <source>
        <dbReference type="ARBA" id="ARBA00023445"/>
    </source>
</evidence>
<evidence type="ECO:0000259" key="3">
    <source>
        <dbReference type="Pfam" id="PF01370"/>
    </source>
</evidence>
<feature type="domain" description="NAD-dependent epimerase/dehydratase" evidence="3">
    <location>
        <begin position="7"/>
        <end position="252"/>
    </location>
</feature>
<dbReference type="Proteomes" id="UP000814176">
    <property type="component" value="Unassembled WGS sequence"/>
</dbReference>
<dbReference type="Gene3D" id="3.40.50.720">
    <property type="entry name" value="NAD(P)-binding Rossmann-like Domain"/>
    <property type="match status" value="1"/>
</dbReference>
<dbReference type="GeneID" id="72006658"/>